<keyword evidence="2 4" id="KW-0697">Rotamase</keyword>
<comment type="function">
    <text evidence="4">PPIases accelerate the folding of proteins. It catalyzes the cis-trans isomerization of proline imidic peptide bonds in oligopeptides.</text>
</comment>
<dbReference type="GO" id="GO:0016018">
    <property type="term" value="F:cyclosporin A binding"/>
    <property type="evidence" value="ECO:0007669"/>
    <property type="project" value="TreeGrafter"/>
</dbReference>
<gene>
    <name evidence="6" type="ORF">PV327_001897</name>
</gene>
<comment type="similarity">
    <text evidence="4">Belongs to the cyclophilin-type PPIase family.</text>
</comment>
<protein>
    <recommendedName>
        <fullName evidence="4">Peptidyl-prolyl cis-trans isomerase</fullName>
        <shortName evidence="4">PPIase</shortName>
        <ecNumber evidence="4">5.2.1.8</ecNumber>
    </recommendedName>
</protein>
<dbReference type="PANTHER" id="PTHR11071">
    <property type="entry name" value="PEPTIDYL-PROLYL CIS-TRANS ISOMERASE"/>
    <property type="match status" value="1"/>
</dbReference>
<dbReference type="GO" id="GO:0005737">
    <property type="term" value="C:cytoplasm"/>
    <property type="evidence" value="ECO:0007669"/>
    <property type="project" value="TreeGrafter"/>
</dbReference>
<comment type="caution">
    <text evidence="6">The sequence shown here is derived from an EMBL/GenBank/DDBJ whole genome shotgun (WGS) entry which is preliminary data.</text>
</comment>
<keyword evidence="4" id="KW-0732">Signal</keyword>
<feature type="domain" description="PPIase cyclophilin-type" evidence="5">
    <location>
        <begin position="45"/>
        <end position="202"/>
    </location>
</feature>
<dbReference type="FunFam" id="2.40.100.10:FF:000001">
    <property type="entry name" value="Peptidyl-prolyl cis-trans isomerase"/>
    <property type="match status" value="1"/>
</dbReference>
<evidence type="ECO:0000256" key="4">
    <source>
        <dbReference type="RuleBase" id="RU363019"/>
    </source>
</evidence>
<dbReference type="InterPro" id="IPR002130">
    <property type="entry name" value="Cyclophilin-type_PPIase_dom"/>
</dbReference>
<keyword evidence="3 4" id="KW-0413">Isomerase</keyword>
<dbReference type="Gene3D" id="2.40.100.10">
    <property type="entry name" value="Cyclophilin-like"/>
    <property type="match status" value="1"/>
</dbReference>
<reference evidence="6" key="2">
    <citation type="submission" date="2023-03" db="EMBL/GenBank/DDBJ databases">
        <authorList>
            <person name="Inwood S.N."/>
            <person name="Skelly J.G."/>
            <person name="Guhlin J."/>
            <person name="Harrop T.W.R."/>
            <person name="Goldson S.G."/>
            <person name="Dearden P.K."/>
        </authorList>
    </citation>
    <scope>NUCLEOTIDE SEQUENCE</scope>
    <source>
        <strain evidence="6">Lincoln</strain>
        <tissue evidence="6">Whole body</tissue>
    </source>
</reference>
<sequence>MKDASAFSVTMKFLLFLIVGISAGFVAVNGNGASPKGPKVTDKVWFDITIGGEPAGRVVIGLFGKTVPKTAQNFKELATKEKGEGYKGSKFHRVIKDFMIQGGDFTKGDGTGGRSIYGERFEDENFKLNHYGAGWLSMANAGKDTNGSQFFITTRKTTWLDGKHVVFGKVIEGMNVVRKIEKTKTGANDKPAKEVLIADCGAETVPEPFSVTRDDATE</sequence>
<proteinExistence type="inferred from homology"/>
<evidence type="ECO:0000256" key="3">
    <source>
        <dbReference type="ARBA" id="ARBA00023235"/>
    </source>
</evidence>
<organism evidence="6 7">
    <name type="scientific">Microctonus hyperodae</name>
    <name type="common">Parasitoid wasp</name>
    <dbReference type="NCBI Taxonomy" id="165561"/>
    <lineage>
        <taxon>Eukaryota</taxon>
        <taxon>Metazoa</taxon>
        <taxon>Ecdysozoa</taxon>
        <taxon>Arthropoda</taxon>
        <taxon>Hexapoda</taxon>
        <taxon>Insecta</taxon>
        <taxon>Pterygota</taxon>
        <taxon>Neoptera</taxon>
        <taxon>Endopterygota</taxon>
        <taxon>Hymenoptera</taxon>
        <taxon>Apocrita</taxon>
        <taxon>Ichneumonoidea</taxon>
        <taxon>Braconidae</taxon>
        <taxon>Euphorinae</taxon>
        <taxon>Microctonus</taxon>
    </lineage>
</organism>
<name>A0AA39FEL6_MICHY</name>
<evidence type="ECO:0000313" key="7">
    <source>
        <dbReference type="Proteomes" id="UP001168972"/>
    </source>
</evidence>
<reference evidence="6" key="1">
    <citation type="journal article" date="2023" name="bioRxiv">
        <title>Scaffold-level genome assemblies of two parasitoid biocontrol wasps reveal the parthenogenesis mechanism and an associated novel virus.</title>
        <authorList>
            <person name="Inwood S."/>
            <person name="Skelly J."/>
            <person name="Guhlin J."/>
            <person name="Harrop T."/>
            <person name="Goldson S."/>
            <person name="Dearden P."/>
        </authorList>
    </citation>
    <scope>NUCLEOTIDE SEQUENCE</scope>
    <source>
        <strain evidence="6">Lincoln</strain>
        <tissue evidence="6">Whole body</tissue>
    </source>
</reference>
<dbReference type="Pfam" id="PF00160">
    <property type="entry name" value="Pro_isomerase"/>
    <property type="match status" value="1"/>
</dbReference>
<keyword evidence="7" id="KW-1185">Reference proteome</keyword>
<feature type="signal peptide" evidence="4">
    <location>
        <begin position="1"/>
        <end position="23"/>
    </location>
</feature>
<dbReference type="EC" id="5.2.1.8" evidence="4"/>
<dbReference type="AlphaFoldDB" id="A0AA39FEL6"/>
<dbReference type="SUPFAM" id="SSF50891">
    <property type="entry name" value="Cyclophilin-like"/>
    <property type="match status" value="1"/>
</dbReference>
<dbReference type="Proteomes" id="UP001168972">
    <property type="component" value="Unassembled WGS sequence"/>
</dbReference>
<evidence type="ECO:0000256" key="2">
    <source>
        <dbReference type="ARBA" id="ARBA00023110"/>
    </source>
</evidence>
<evidence type="ECO:0000259" key="5">
    <source>
        <dbReference type="PROSITE" id="PS50072"/>
    </source>
</evidence>
<dbReference type="CDD" id="cd01926">
    <property type="entry name" value="cyclophilin_ABH_like"/>
    <property type="match status" value="1"/>
</dbReference>
<comment type="catalytic activity">
    <reaction evidence="1 4">
        <text>[protein]-peptidylproline (omega=180) = [protein]-peptidylproline (omega=0)</text>
        <dbReference type="Rhea" id="RHEA:16237"/>
        <dbReference type="Rhea" id="RHEA-COMP:10747"/>
        <dbReference type="Rhea" id="RHEA-COMP:10748"/>
        <dbReference type="ChEBI" id="CHEBI:83833"/>
        <dbReference type="ChEBI" id="CHEBI:83834"/>
        <dbReference type="EC" id="5.2.1.8"/>
    </reaction>
</comment>
<dbReference type="PROSITE" id="PS50072">
    <property type="entry name" value="CSA_PPIASE_2"/>
    <property type="match status" value="1"/>
</dbReference>
<accession>A0AA39FEL6</accession>
<evidence type="ECO:0000313" key="6">
    <source>
        <dbReference type="EMBL" id="KAK0168058.1"/>
    </source>
</evidence>
<dbReference type="PROSITE" id="PS00170">
    <property type="entry name" value="CSA_PPIASE_1"/>
    <property type="match status" value="1"/>
</dbReference>
<dbReference type="PRINTS" id="PR00153">
    <property type="entry name" value="CSAPPISMRASE"/>
</dbReference>
<dbReference type="GO" id="GO:0003755">
    <property type="term" value="F:peptidyl-prolyl cis-trans isomerase activity"/>
    <property type="evidence" value="ECO:0007669"/>
    <property type="project" value="UniProtKB-UniRule"/>
</dbReference>
<dbReference type="PANTHER" id="PTHR11071:SF561">
    <property type="entry name" value="PEPTIDYL-PROLYL CIS-TRANS ISOMERASE D-RELATED"/>
    <property type="match status" value="1"/>
</dbReference>
<evidence type="ECO:0000256" key="1">
    <source>
        <dbReference type="ARBA" id="ARBA00000971"/>
    </source>
</evidence>
<dbReference type="GO" id="GO:0006457">
    <property type="term" value="P:protein folding"/>
    <property type="evidence" value="ECO:0007669"/>
    <property type="project" value="InterPro"/>
</dbReference>
<dbReference type="InterPro" id="IPR029000">
    <property type="entry name" value="Cyclophilin-like_dom_sf"/>
</dbReference>
<feature type="chain" id="PRO_5041488005" description="Peptidyl-prolyl cis-trans isomerase" evidence="4">
    <location>
        <begin position="24"/>
        <end position="218"/>
    </location>
</feature>
<dbReference type="InterPro" id="IPR020892">
    <property type="entry name" value="Cyclophilin-type_PPIase_CS"/>
</dbReference>
<dbReference type="EMBL" id="JAQQBR010001831">
    <property type="protein sequence ID" value="KAK0168058.1"/>
    <property type="molecule type" value="Genomic_DNA"/>
</dbReference>